<dbReference type="InterPro" id="IPR004527">
    <property type="entry name" value="Glu-tRNA-ligase_bac/mito"/>
</dbReference>
<evidence type="ECO:0000259" key="7">
    <source>
        <dbReference type="Pfam" id="PF00749"/>
    </source>
</evidence>
<dbReference type="PANTHER" id="PTHR43311">
    <property type="entry name" value="GLUTAMATE--TRNA LIGASE"/>
    <property type="match status" value="1"/>
</dbReference>
<dbReference type="EMBL" id="AUZZ01010175">
    <property type="protein sequence ID" value="EQD30701.1"/>
    <property type="molecule type" value="Genomic_DNA"/>
</dbReference>
<dbReference type="GO" id="GO:0006424">
    <property type="term" value="P:glutamyl-tRNA aminoacylation"/>
    <property type="evidence" value="ECO:0007669"/>
    <property type="project" value="InterPro"/>
</dbReference>
<dbReference type="InterPro" id="IPR049940">
    <property type="entry name" value="GluQ/Sye"/>
</dbReference>
<feature type="domain" description="Glutamyl/glutaminyl-tRNA synthetase class Ib catalytic" evidence="7">
    <location>
        <begin position="2"/>
        <end position="133"/>
    </location>
</feature>
<dbReference type="InterPro" id="IPR008925">
    <property type="entry name" value="aa_tRNA-synth_I_cd-bd_sf"/>
</dbReference>
<dbReference type="EC" id="6.1.1.17" evidence="9"/>
<evidence type="ECO:0000259" key="8">
    <source>
        <dbReference type="Pfam" id="PF19269"/>
    </source>
</evidence>
<dbReference type="InterPro" id="IPR020751">
    <property type="entry name" value="aa-tRNA-synth_I_codon-bd_sub2"/>
</dbReference>
<keyword evidence="4" id="KW-0067">ATP-binding</keyword>
<evidence type="ECO:0000256" key="4">
    <source>
        <dbReference type="ARBA" id="ARBA00022840"/>
    </source>
</evidence>
<dbReference type="Gene3D" id="3.40.50.620">
    <property type="entry name" value="HUPs"/>
    <property type="match status" value="1"/>
</dbReference>
<evidence type="ECO:0000256" key="2">
    <source>
        <dbReference type="ARBA" id="ARBA00022598"/>
    </source>
</evidence>
<keyword evidence="3" id="KW-0547">Nucleotide-binding</keyword>
<dbReference type="InterPro" id="IPR020058">
    <property type="entry name" value="Glu/Gln-tRNA-synth_Ib_cat-dom"/>
</dbReference>
<dbReference type="SUPFAM" id="SSF48163">
    <property type="entry name" value="An anticodon-binding domain of class I aminoacyl-tRNA synthetases"/>
    <property type="match status" value="1"/>
</dbReference>
<dbReference type="GO" id="GO:0004818">
    <property type="term" value="F:glutamate-tRNA ligase activity"/>
    <property type="evidence" value="ECO:0007669"/>
    <property type="project" value="UniProtKB-EC"/>
</dbReference>
<dbReference type="InterPro" id="IPR045462">
    <property type="entry name" value="aa-tRNA-synth_I_cd-bd"/>
</dbReference>
<evidence type="ECO:0000256" key="6">
    <source>
        <dbReference type="ARBA" id="ARBA00023146"/>
    </source>
</evidence>
<dbReference type="Gene3D" id="1.10.10.350">
    <property type="match status" value="1"/>
</dbReference>
<evidence type="ECO:0000256" key="5">
    <source>
        <dbReference type="ARBA" id="ARBA00022917"/>
    </source>
</evidence>
<dbReference type="InterPro" id="IPR014729">
    <property type="entry name" value="Rossmann-like_a/b/a_fold"/>
</dbReference>
<reference evidence="9" key="1">
    <citation type="submission" date="2013-08" db="EMBL/GenBank/DDBJ databases">
        <authorList>
            <person name="Mendez C."/>
            <person name="Richter M."/>
            <person name="Ferrer M."/>
            <person name="Sanchez J."/>
        </authorList>
    </citation>
    <scope>NUCLEOTIDE SEQUENCE</scope>
</reference>
<evidence type="ECO:0000256" key="3">
    <source>
        <dbReference type="ARBA" id="ARBA00022741"/>
    </source>
</evidence>
<sequence>MRSDGTPTYNFGVVVDDVDMAITHVIRGDDHINNTPRQIHIFAALAALLPKFAHVPMILGSDGTRLSKRHGAVSVEQYREEGFLPEALVNYLVRLGWSHGDQEIFTLEEMVRFFDLETVQRAPATFDREKLTWINQHYLKTLAPERIRTALEPHLETVQVQKWTAPPLDCLIPLLSGRSRTLGEMADLARPFYVAPESFDEEAWRRYLNPGQAPLLHLIRDRLMKVDPWAREALHGVLNEIAETRMLKLGQIAQPIRVALMGGSVSPPIDETMAVLGRSETLRRIDRVLNRMGDSSRDFVTLA</sequence>
<keyword evidence="5" id="KW-0648">Protein biosynthesis</keyword>
<keyword evidence="2 9" id="KW-0436">Ligase</keyword>
<dbReference type="GO" id="GO:0000049">
    <property type="term" value="F:tRNA binding"/>
    <property type="evidence" value="ECO:0007669"/>
    <property type="project" value="InterPro"/>
</dbReference>
<dbReference type="SUPFAM" id="SSF52374">
    <property type="entry name" value="Nucleotidylyl transferase"/>
    <property type="match status" value="1"/>
</dbReference>
<keyword evidence="6 9" id="KW-0030">Aminoacyl-tRNA synthetase</keyword>
<dbReference type="Pfam" id="PF00749">
    <property type="entry name" value="tRNA-synt_1c"/>
    <property type="match status" value="1"/>
</dbReference>
<reference evidence="9" key="2">
    <citation type="journal article" date="2014" name="ISME J.">
        <title>Microbial stratification in low pH oxic and suboxic macroscopic growths along an acid mine drainage.</title>
        <authorList>
            <person name="Mendez-Garcia C."/>
            <person name="Mesa V."/>
            <person name="Sprenger R.R."/>
            <person name="Richter M."/>
            <person name="Diez M.S."/>
            <person name="Solano J."/>
            <person name="Bargiela R."/>
            <person name="Golyshina O.V."/>
            <person name="Manteca A."/>
            <person name="Ramos J.L."/>
            <person name="Gallego J.R."/>
            <person name="Llorente I."/>
            <person name="Martins Dos Santos V.A."/>
            <person name="Jensen O.N."/>
            <person name="Pelaez A.I."/>
            <person name="Sanchez J."/>
            <person name="Ferrer M."/>
        </authorList>
    </citation>
    <scope>NUCLEOTIDE SEQUENCE</scope>
</reference>
<protein>
    <submittedName>
        <fullName evidence="9">Glutamyl/glutaminyl-tRNA synthetase, class Ic</fullName>
        <ecNumber evidence="9">6.1.1.17</ecNumber>
    </submittedName>
</protein>
<dbReference type="GO" id="GO:0005524">
    <property type="term" value="F:ATP binding"/>
    <property type="evidence" value="ECO:0007669"/>
    <property type="project" value="UniProtKB-KW"/>
</dbReference>
<comment type="similarity">
    <text evidence="1">Belongs to the class-I aminoacyl-tRNA synthetase family. Glutamate--tRNA ligase type 1 subfamily.</text>
</comment>
<feature type="domain" description="Aminoacyl-tRNA synthetase class I anticodon-binding" evidence="8">
    <location>
        <begin position="153"/>
        <end position="288"/>
    </location>
</feature>
<dbReference type="Pfam" id="PF19269">
    <property type="entry name" value="Anticodon_2"/>
    <property type="match status" value="1"/>
</dbReference>
<dbReference type="PANTHER" id="PTHR43311:SF2">
    <property type="entry name" value="GLUTAMATE--TRNA LIGASE, MITOCHONDRIAL-RELATED"/>
    <property type="match status" value="1"/>
</dbReference>
<proteinExistence type="inferred from homology"/>
<evidence type="ECO:0000313" key="9">
    <source>
        <dbReference type="EMBL" id="EQD30701.1"/>
    </source>
</evidence>
<name>T0Y6D5_9ZZZZ</name>
<dbReference type="AlphaFoldDB" id="T0Y6D5"/>
<comment type="caution">
    <text evidence="9">The sequence shown here is derived from an EMBL/GenBank/DDBJ whole genome shotgun (WGS) entry which is preliminary data.</text>
</comment>
<organism evidence="9">
    <name type="scientific">mine drainage metagenome</name>
    <dbReference type="NCBI Taxonomy" id="410659"/>
    <lineage>
        <taxon>unclassified sequences</taxon>
        <taxon>metagenomes</taxon>
        <taxon>ecological metagenomes</taxon>
    </lineage>
</organism>
<accession>T0Y6D5</accession>
<evidence type="ECO:0000256" key="1">
    <source>
        <dbReference type="ARBA" id="ARBA00007894"/>
    </source>
</evidence>
<dbReference type="NCBIfam" id="TIGR00464">
    <property type="entry name" value="gltX_bact"/>
    <property type="match status" value="1"/>
</dbReference>
<gene>
    <name evidence="9" type="ORF">B2A_14038</name>
</gene>
<dbReference type="GO" id="GO:0005829">
    <property type="term" value="C:cytosol"/>
    <property type="evidence" value="ECO:0007669"/>
    <property type="project" value="TreeGrafter"/>
</dbReference>